<protein>
    <submittedName>
        <fullName evidence="2">Uncharacterized protein</fullName>
    </submittedName>
</protein>
<sequence length="212" mass="22347">MPSSSPLNSPKLTSASYHLYSLAPNIHINTNSQQTSSFAPLAPDAGHEVSYATNNTGVTESGASVLHNEGDRDLVHDNSTGDIEPSNTHHSKGKEADTSFAKHTSSTSSEHSSDSDAAFYCIVGSRPSEEDVASLSLSLVNVAEAGLASTIVDGTLSVPGVAAYDVVGGEREKERKSSIKKRALEGLGKLGRLFKRLFSRKKLGDKGGMGMR</sequence>
<gene>
    <name evidence="2" type="ORF">EYC84_004029</name>
</gene>
<comment type="caution">
    <text evidence="2">The sequence shown here is derived from an EMBL/GenBank/DDBJ whole genome shotgun (WGS) entry which is preliminary data.</text>
</comment>
<name>A0A5M9K1J1_MONFR</name>
<reference evidence="2 3" key="1">
    <citation type="submission" date="2019-06" db="EMBL/GenBank/DDBJ databases">
        <title>Genome Sequence of the Brown Rot Fungal Pathogen Monilinia fructicola.</title>
        <authorList>
            <person name="De Miccolis Angelini R.M."/>
            <person name="Landi L."/>
            <person name="Abate D."/>
            <person name="Pollastro S."/>
            <person name="Romanazzi G."/>
            <person name="Faretra F."/>
        </authorList>
    </citation>
    <scope>NUCLEOTIDE SEQUENCE [LARGE SCALE GENOMIC DNA]</scope>
    <source>
        <strain evidence="2 3">Mfrc123</strain>
    </source>
</reference>
<evidence type="ECO:0000313" key="2">
    <source>
        <dbReference type="EMBL" id="KAA8574780.1"/>
    </source>
</evidence>
<proteinExistence type="predicted"/>
<organism evidence="2 3">
    <name type="scientific">Monilinia fructicola</name>
    <name type="common">Brown rot fungus</name>
    <name type="synonym">Ciboria fructicola</name>
    <dbReference type="NCBI Taxonomy" id="38448"/>
    <lineage>
        <taxon>Eukaryota</taxon>
        <taxon>Fungi</taxon>
        <taxon>Dikarya</taxon>
        <taxon>Ascomycota</taxon>
        <taxon>Pezizomycotina</taxon>
        <taxon>Leotiomycetes</taxon>
        <taxon>Helotiales</taxon>
        <taxon>Sclerotiniaceae</taxon>
        <taxon>Monilinia</taxon>
    </lineage>
</organism>
<dbReference type="Proteomes" id="UP000322873">
    <property type="component" value="Unassembled WGS sequence"/>
</dbReference>
<evidence type="ECO:0000256" key="1">
    <source>
        <dbReference type="SAM" id="MobiDB-lite"/>
    </source>
</evidence>
<dbReference type="EMBL" id="VICG01000002">
    <property type="protein sequence ID" value="KAA8574780.1"/>
    <property type="molecule type" value="Genomic_DNA"/>
</dbReference>
<feature type="compositionally biased region" description="Polar residues" evidence="1">
    <location>
        <begin position="77"/>
        <end position="88"/>
    </location>
</feature>
<feature type="region of interest" description="Disordered" evidence="1">
    <location>
        <begin position="71"/>
        <end position="113"/>
    </location>
</feature>
<evidence type="ECO:0000313" key="3">
    <source>
        <dbReference type="Proteomes" id="UP000322873"/>
    </source>
</evidence>
<dbReference type="AlphaFoldDB" id="A0A5M9K1J1"/>
<keyword evidence="3" id="KW-1185">Reference proteome</keyword>
<accession>A0A5M9K1J1</accession>